<dbReference type="CDD" id="cd17503">
    <property type="entry name" value="MFS_LmrB_MDR_like"/>
    <property type="match status" value="1"/>
</dbReference>
<dbReference type="EMBL" id="JBHSGD010000005">
    <property type="protein sequence ID" value="MFC4652468.1"/>
    <property type="molecule type" value="Genomic_DNA"/>
</dbReference>
<evidence type="ECO:0000313" key="10">
    <source>
        <dbReference type="Proteomes" id="UP001595987"/>
    </source>
</evidence>
<keyword evidence="4 7" id="KW-0812">Transmembrane</keyword>
<dbReference type="PROSITE" id="PS50850">
    <property type="entry name" value="MFS"/>
    <property type="match status" value="1"/>
</dbReference>
<keyword evidence="5 7" id="KW-1133">Transmembrane helix</keyword>
<dbReference type="InterPro" id="IPR011701">
    <property type="entry name" value="MFS"/>
</dbReference>
<dbReference type="InterPro" id="IPR020846">
    <property type="entry name" value="MFS_dom"/>
</dbReference>
<keyword evidence="2" id="KW-0813">Transport</keyword>
<evidence type="ECO:0000256" key="1">
    <source>
        <dbReference type="ARBA" id="ARBA00004651"/>
    </source>
</evidence>
<dbReference type="PANTHER" id="PTHR42718:SF24">
    <property type="entry name" value="MAJOR FACILITATOR SUPERFAMILY (MFS) PROFILE DOMAIN-CONTAINING PROTEIN"/>
    <property type="match status" value="1"/>
</dbReference>
<evidence type="ECO:0000256" key="4">
    <source>
        <dbReference type="ARBA" id="ARBA00022692"/>
    </source>
</evidence>
<comment type="subcellular location">
    <subcellularLocation>
        <location evidence="1">Cell membrane</location>
        <topology evidence="1">Multi-pass membrane protein</topology>
    </subcellularLocation>
</comment>
<dbReference type="InterPro" id="IPR036259">
    <property type="entry name" value="MFS_trans_sf"/>
</dbReference>
<feature type="transmembrane region" description="Helical" evidence="7">
    <location>
        <begin position="242"/>
        <end position="261"/>
    </location>
</feature>
<dbReference type="NCBIfam" id="TIGR00711">
    <property type="entry name" value="efflux_EmrB"/>
    <property type="match status" value="1"/>
</dbReference>
<evidence type="ECO:0000256" key="6">
    <source>
        <dbReference type="ARBA" id="ARBA00023136"/>
    </source>
</evidence>
<dbReference type="Pfam" id="PF07690">
    <property type="entry name" value="MFS_1"/>
    <property type="match status" value="1"/>
</dbReference>
<evidence type="ECO:0000256" key="2">
    <source>
        <dbReference type="ARBA" id="ARBA00022448"/>
    </source>
</evidence>
<comment type="caution">
    <text evidence="9">The sequence shown here is derived from an EMBL/GenBank/DDBJ whole genome shotgun (WGS) entry which is preliminary data.</text>
</comment>
<feature type="transmembrane region" description="Helical" evidence="7">
    <location>
        <begin position="182"/>
        <end position="200"/>
    </location>
</feature>
<feature type="transmembrane region" description="Helical" evidence="7">
    <location>
        <begin position="55"/>
        <end position="74"/>
    </location>
</feature>
<feature type="transmembrane region" description="Helical" evidence="7">
    <location>
        <begin position="281"/>
        <end position="306"/>
    </location>
</feature>
<evidence type="ECO:0000313" key="9">
    <source>
        <dbReference type="EMBL" id="MFC4652468.1"/>
    </source>
</evidence>
<dbReference type="Gene3D" id="1.20.1250.20">
    <property type="entry name" value="MFS general substrate transporter like domains"/>
    <property type="match status" value="2"/>
</dbReference>
<organism evidence="9 10">
    <name type="scientific">Lactococcus nasutitermitis</name>
    <dbReference type="NCBI Taxonomy" id="1652957"/>
    <lineage>
        <taxon>Bacteria</taxon>
        <taxon>Bacillati</taxon>
        <taxon>Bacillota</taxon>
        <taxon>Bacilli</taxon>
        <taxon>Lactobacillales</taxon>
        <taxon>Streptococcaceae</taxon>
        <taxon>Lactococcus</taxon>
    </lineage>
</organism>
<dbReference type="PANTHER" id="PTHR42718">
    <property type="entry name" value="MAJOR FACILITATOR SUPERFAMILY MULTIDRUG TRANSPORTER MFSC"/>
    <property type="match status" value="1"/>
</dbReference>
<protein>
    <submittedName>
        <fullName evidence="9">MDR family MFS transporter</fullName>
    </submittedName>
</protein>
<feature type="transmembrane region" description="Helical" evidence="7">
    <location>
        <begin position="81"/>
        <end position="100"/>
    </location>
</feature>
<evidence type="ECO:0000256" key="7">
    <source>
        <dbReference type="SAM" id="Phobius"/>
    </source>
</evidence>
<keyword evidence="6 7" id="KW-0472">Membrane</keyword>
<feature type="transmembrane region" description="Helical" evidence="7">
    <location>
        <begin position="112"/>
        <end position="133"/>
    </location>
</feature>
<dbReference type="PRINTS" id="PR01036">
    <property type="entry name" value="TCRTETB"/>
</dbReference>
<feature type="transmembrane region" description="Helical" evidence="7">
    <location>
        <begin position="312"/>
        <end position="335"/>
    </location>
</feature>
<feature type="domain" description="Major facilitator superfamily (MFS) profile" evidence="8">
    <location>
        <begin position="15"/>
        <end position="490"/>
    </location>
</feature>
<dbReference type="RefSeq" id="WP_244842745.1">
    <property type="nucleotide sequence ID" value="NZ_BOVQ01000004.1"/>
</dbReference>
<feature type="transmembrane region" description="Helical" evidence="7">
    <location>
        <begin position="212"/>
        <end position="230"/>
    </location>
</feature>
<feature type="transmembrane region" description="Helical" evidence="7">
    <location>
        <begin position="140"/>
        <end position="162"/>
    </location>
</feature>
<sequence length="501" mass="54609">MALNPNTKAWQRNTMIVLVLIATFAGMLNSTTLATAVPTLTKDFNISMSTAQQASTWFLLGNGIMIPVTAYLILKFKTKHLYIFAYIAIFIGTLMVFITPTSNYNIFLIGRIIQSIGVGITMPLLQVVLVELFPAEKRGAAMGLAGFPMALAPALGPTFAGWVLNANHHFLGFTLAATWRSIFFVPLVIIGICLVLSPFIIKNVLENEQVHLDFLSFIMSILGFGFFLWGFTNVASDGWTKFSTVLAPIIGGLIVIALFVVRQLHMKEPFLDMRVFKVKQFTISTLTLAVVTMAMMGVEMMLPIYLQEVRGLSALSSGLVLLPGSLLMTIVMLVSGRVFDKIGGKRLALTGFFLLAIGTFPFMFLNLSVSEHFITTVYGVRMIAVAMIMMSMFSSALNALPKNEVAHGTASSNTARQIASSVVVALFSSVTQNVTNNHAPAHALKAIDPLKYASQTMDAALKGFHVSFTMAFIFSILGIVVACFLQAGKIIIDDKDLEVKK</sequence>
<evidence type="ECO:0000256" key="3">
    <source>
        <dbReference type="ARBA" id="ARBA00022475"/>
    </source>
</evidence>
<keyword evidence="3" id="KW-1003">Cell membrane</keyword>
<accession>A0ABV9JCH2</accession>
<dbReference type="SUPFAM" id="SSF103473">
    <property type="entry name" value="MFS general substrate transporter"/>
    <property type="match status" value="1"/>
</dbReference>
<feature type="transmembrane region" description="Helical" evidence="7">
    <location>
        <begin position="347"/>
        <end position="367"/>
    </location>
</feature>
<evidence type="ECO:0000256" key="5">
    <source>
        <dbReference type="ARBA" id="ARBA00022989"/>
    </source>
</evidence>
<proteinExistence type="predicted"/>
<gene>
    <name evidence="9" type="ORF">ACFO26_06055</name>
</gene>
<dbReference type="Proteomes" id="UP001595987">
    <property type="component" value="Unassembled WGS sequence"/>
</dbReference>
<name>A0ABV9JCH2_9LACT</name>
<keyword evidence="10" id="KW-1185">Reference proteome</keyword>
<evidence type="ECO:0000259" key="8">
    <source>
        <dbReference type="PROSITE" id="PS50850"/>
    </source>
</evidence>
<reference evidence="10" key="1">
    <citation type="journal article" date="2019" name="Int. J. Syst. Evol. Microbiol.">
        <title>The Global Catalogue of Microorganisms (GCM) 10K type strain sequencing project: providing services to taxonomists for standard genome sequencing and annotation.</title>
        <authorList>
            <consortium name="The Broad Institute Genomics Platform"/>
            <consortium name="The Broad Institute Genome Sequencing Center for Infectious Disease"/>
            <person name="Wu L."/>
            <person name="Ma J."/>
        </authorList>
    </citation>
    <scope>NUCLEOTIDE SEQUENCE [LARGE SCALE GENOMIC DNA]</scope>
    <source>
        <strain evidence="10">CCUG 63287</strain>
    </source>
</reference>
<feature type="transmembrane region" description="Helical" evidence="7">
    <location>
        <begin position="373"/>
        <end position="393"/>
    </location>
</feature>
<dbReference type="InterPro" id="IPR004638">
    <property type="entry name" value="EmrB-like"/>
</dbReference>
<feature type="transmembrane region" description="Helical" evidence="7">
    <location>
        <begin position="471"/>
        <end position="492"/>
    </location>
</feature>